<dbReference type="Pfam" id="PF00271">
    <property type="entry name" value="Helicase_C"/>
    <property type="match status" value="1"/>
</dbReference>
<evidence type="ECO:0000256" key="1">
    <source>
        <dbReference type="ARBA" id="ARBA00022741"/>
    </source>
</evidence>
<evidence type="ECO:0000259" key="10">
    <source>
        <dbReference type="PROSITE" id="PS51192"/>
    </source>
</evidence>
<keyword evidence="2" id="KW-0227">DNA damage</keyword>
<dbReference type="InterPro" id="IPR013701">
    <property type="entry name" value="Lhr-like_DEAD/DEAH_assoc"/>
</dbReference>
<dbReference type="EMBL" id="JBIGHX010000005">
    <property type="protein sequence ID" value="MFG6462914.1"/>
    <property type="molecule type" value="Genomic_DNA"/>
</dbReference>
<evidence type="ECO:0000256" key="9">
    <source>
        <dbReference type="ARBA" id="ARBA00093467"/>
    </source>
</evidence>
<evidence type="ECO:0000313" key="12">
    <source>
        <dbReference type="EMBL" id="MFG6462914.1"/>
    </source>
</evidence>
<dbReference type="Pfam" id="PF19306">
    <property type="entry name" value="WHD_Lhr"/>
    <property type="match status" value="1"/>
</dbReference>
<dbReference type="RefSeq" id="WP_394511754.1">
    <property type="nucleotide sequence ID" value="NZ_JBIGHX010000005.1"/>
</dbReference>
<keyword evidence="13" id="KW-1185">Reference proteome</keyword>
<dbReference type="InterPro" id="IPR014001">
    <property type="entry name" value="Helicase_ATP-bd"/>
</dbReference>
<feature type="domain" description="Helicase C-terminal" evidence="11">
    <location>
        <begin position="236"/>
        <end position="387"/>
    </location>
</feature>
<sequence>MASASPTTDWLAARGWQAFPFQKNVWKAMRAGHSGLLHATTGSGKTLAVWLGALQALADAEAPLTVLWITPMRALSQDTLLALQDAAATLAPQWTLAARTGDTSSGERASQQRRWPTALVTTPESLSLMLARADAPEVLRRVRLVVVDEWHELLGSKRGVQLQLALARLRRWNPTLMTWGLSATLANLEEAADTLAPGAVIVRGAQDKKILIDTLLPPRIERFAWGGHMGLTMLPAVVEHIDAAASTLVFTNTRSQCERWFQALLQARPDWAGLVALHHGSVDAEARRWVEAAMKAGQLKCVVCTASLDLGVDFLPVEQVLQIGSAKGVARLLQRAGRSGHAPGRRSRVTLVPTHSLEIVEASALRAAVQAGRIEPRRPPEAPLDVLVQHLVTIALGGGFRPDELLPEVRSAPSYRALGDDAWQWALDFVRHGGDSLRAYPDFQRVVPDDTGVWRVPDARLARRHRSNIGTIVSDAVMSVQFLTGGRIATVEESFIARLRVGDVFLLGGRSLALVRVEGLTAYVRAAPPGKALLPRWDGGQFAISDTLAEAMRDRFDEARDGRFTDREMRFVAPLLRLQADWSALPGSQQLLAESMRSADGHHLFLYPFAGRTVHLGLAALLAWRAGRDTPATFTMAVNEYGLELLSATEIDWAARLQPLLAPVSRETLREEVLASLNASELARRRFRQIARIAGLIFQSHPGEARSQRQLQASASLYFDVFRQHDPGNRLLRQAEGELLSAELDVDALDRCLTRMAGQRLDLRQPARATPLAFPLMVERLRERASTESLAQRLSRMLADLEAAAGGKPAAAVDVGARLAFGQAPAPPRAPRERRRRR</sequence>
<organism evidence="12 13">
    <name type="scientific">Pelomonas lactea</name>
    <dbReference type="NCBI Taxonomy" id="3299030"/>
    <lineage>
        <taxon>Bacteria</taxon>
        <taxon>Pseudomonadati</taxon>
        <taxon>Pseudomonadota</taxon>
        <taxon>Betaproteobacteria</taxon>
        <taxon>Burkholderiales</taxon>
        <taxon>Sphaerotilaceae</taxon>
        <taxon>Roseateles</taxon>
    </lineage>
</organism>
<comment type="caution">
    <text evidence="12">The sequence shown here is derived from an EMBL/GenBank/DDBJ whole genome shotgun (WGS) entry which is preliminary data.</text>
</comment>
<accession>A0ABW7GLT2</accession>
<dbReference type="SMART" id="SM00487">
    <property type="entry name" value="DEXDc"/>
    <property type="match status" value="1"/>
</dbReference>
<dbReference type="Gene3D" id="3.40.50.300">
    <property type="entry name" value="P-loop containing nucleotide triphosphate hydrolases"/>
    <property type="match status" value="2"/>
</dbReference>
<keyword evidence="8" id="KW-0413">Isomerase</keyword>
<keyword evidence="6" id="KW-0238">DNA-binding</keyword>
<keyword evidence="5" id="KW-0067">ATP-binding</keyword>
<evidence type="ECO:0000256" key="2">
    <source>
        <dbReference type="ARBA" id="ARBA00022763"/>
    </source>
</evidence>
<dbReference type="InterPro" id="IPR027417">
    <property type="entry name" value="P-loop_NTPase"/>
</dbReference>
<keyword evidence="7" id="KW-0234">DNA repair</keyword>
<dbReference type="InterPro" id="IPR052511">
    <property type="entry name" value="ATP-dep_Helicase"/>
</dbReference>
<evidence type="ECO:0000256" key="8">
    <source>
        <dbReference type="ARBA" id="ARBA00023235"/>
    </source>
</evidence>
<dbReference type="SMART" id="SM00490">
    <property type="entry name" value="HELICc"/>
    <property type="match status" value="1"/>
</dbReference>
<dbReference type="NCBIfam" id="TIGR04121">
    <property type="entry name" value="DEXH_lig_assoc"/>
    <property type="match status" value="1"/>
</dbReference>
<dbReference type="GO" id="GO:0016874">
    <property type="term" value="F:ligase activity"/>
    <property type="evidence" value="ECO:0007669"/>
    <property type="project" value="UniProtKB-KW"/>
</dbReference>
<proteinExistence type="inferred from homology"/>
<keyword evidence="12" id="KW-0436">Ligase</keyword>
<dbReference type="InterPro" id="IPR011545">
    <property type="entry name" value="DEAD/DEAH_box_helicase_dom"/>
</dbReference>
<keyword evidence="1" id="KW-0547">Nucleotide-binding</keyword>
<dbReference type="InterPro" id="IPR026362">
    <property type="entry name" value="DEXH_lig_assoc"/>
</dbReference>
<comment type="similarity">
    <text evidence="9">Belongs to the Lhr helicase family. Lhr-Core subfamily.</text>
</comment>
<dbReference type="InterPro" id="IPR045628">
    <property type="entry name" value="Lhr_WH_dom"/>
</dbReference>
<evidence type="ECO:0000256" key="4">
    <source>
        <dbReference type="ARBA" id="ARBA00022806"/>
    </source>
</evidence>
<reference evidence="12 13" key="1">
    <citation type="submission" date="2024-08" db="EMBL/GenBank/DDBJ databases">
        <authorList>
            <person name="Lu H."/>
        </authorList>
    </citation>
    <scope>NUCLEOTIDE SEQUENCE [LARGE SCALE GENOMIC DNA]</scope>
    <source>
        <strain evidence="12 13">DXS20W</strain>
    </source>
</reference>
<evidence type="ECO:0000256" key="6">
    <source>
        <dbReference type="ARBA" id="ARBA00023125"/>
    </source>
</evidence>
<dbReference type="Pfam" id="PF08494">
    <property type="entry name" value="DEAD_assoc"/>
    <property type="match status" value="1"/>
</dbReference>
<evidence type="ECO:0000256" key="3">
    <source>
        <dbReference type="ARBA" id="ARBA00022801"/>
    </source>
</evidence>
<protein>
    <submittedName>
        <fullName evidence="12">Ligase-associated DNA damage response DEXH box helicase</fullName>
    </submittedName>
</protein>
<evidence type="ECO:0000313" key="13">
    <source>
        <dbReference type="Proteomes" id="UP001606302"/>
    </source>
</evidence>
<gene>
    <name evidence="12" type="ORF">ACG04Q_15170</name>
</gene>
<evidence type="ECO:0000259" key="11">
    <source>
        <dbReference type="PROSITE" id="PS51194"/>
    </source>
</evidence>
<keyword evidence="3" id="KW-0378">Hydrolase</keyword>
<evidence type="ECO:0000256" key="5">
    <source>
        <dbReference type="ARBA" id="ARBA00022840"/>
    </source>
</evidence>
<dbReference type="InterPro" id="IPR017170">
    <property type="entry name" value="Lhr-like"/>
</dbReference>
<name>A0ABW7GLT2_9BURK</name>
<keyword evidence="4" id="KW-0347">Helicase</keyword>
<dbReference type="PROSITE" id="PS51194">
    <property type="entry name" value="HELICASE_CTER"/>
    <property type="match status" value="1"/>
</dbReference>
<dbReference type="SUPFAM" id="SSF52540">
    <property type="entry name" value="P-loop containing nucleoside triphosphate hydrolases"/>
    <property type="match status" value="1"/>
</dbReference>
<dbReference type="InterPro" id="IPR001650">
    <property type="entry name" value="Helicase_C-like"/>
</dbReference>
<dbReference type="PIRSF" id="PIRSF037307">
    <property type="entry name" value="Lhr-like_helic_prd"/>
    <property type="match status" value="1"/>
</dbReference>
<dbReference type="CDD" id="cd18796">
    <property type="entry name" value="SF2_C_LHR"/>
    <property type="match status" value="1"/>
</dbReference>
<dbReference type="Pfam" id="PF00270">
    <property type="entry name" value="DEAD"/>
    <property type="match status" value="1"/>
</dbReference>
<dbReference type="PROSITE" id="PS51192">
    <property type="entry name" value="HELICASE_ATP_BIND_1"/>
    <property type="match status" value="1"/>
</dbReference>
<dbReference type="Proteomes" id="UP001606302">
    <property type="component" value="Unassembled WGS sequence"/>
</dbReference>
<dbReference type="PANTHER" id="PTHR47962">
    <property type="entry name" value="ATP-DEPENDENT HELICASE LHR-RELATED-RELATED"/>
    <property type="match status" value="1"/>
</dbReference>
<dbReference type="PANTHER" id="PTHR47962:SF3">
    <property type="entry name" value="LARGE ATP-DEPENDENT HELICASE-RELATED PROTEIN"/>
    <property type="match status" value="1"/>
</dbReference>
<evidence type="ECO:0000256" key="7">
    <source>
        <dbReference type="ARBA" id="ARBA00023204"/>
    </source>
</evidence>
<feature type="domain" description="Helicase ATP-binding" evidence="10">
    <location>
        <begin position="26"/>
        <end position="203"/>
    </location>
</feature>